<comment type="caution">
    <text evidence="1">The sequence shown here is derived from an EMBL/GenBank/DDBJ whole genome shotgun (WGS) entry which is preliminary data.</text>
</comment>
<dbReference type="EMBL" id="JALPTH010000043">
    <property type="protein sequence ID" value="MCK8681484.1"/>
    <property type="molecule type" value="Genomic_DNA"/>
</dbReference>
<dbReference type="RefSeq" id="WP_248637307.1">
    <property type="nucleotide sequence ID" value="NZ_JALPTH010000043.1"/>
</dbReference>
<accession>A0ABT0IJM2</accession>
<evidence type="ECO:0000313" key="2">
    <source>
        <dbReference type="Proteomes" id="UP001522868"/>
    </source>
</evidence>
<organism evidence="1 2">
    <name type="scientific">Streptomyces lichenis</name>
    <dbReference type="NCBI Taxonomy" id="2306967"/>
    <lineage>
        <taxon>Bacteria</taxon>
        <taxon>Bacillati</taxon>
        <taxon>Actinomycetota</taxon>
        <taxon>Actinomycetes</taxon>
        <taxon>Kitasatosporales</taxon>
        <taxon>Streptomycetaceae</taxon>
        <taxon>Streptomyces</taxon>
    </lineage>
</organism>
<keyword evidence="2" id="KW-1185">Reference proteome</keyword>
<name>A0ABT0IJM2_9ACTN</name>
<protein>
    <recommendedName>
        <fullName evidence="3">GNAT family N-acetyltransferase</fullName>
    </recommendedName>
</protein>
<evidence type="ECO:0000313" key="1">
    <source>
        <dbReference type="EMBL" id="MCK8681484.1"/>
    </source>
</evidence>
<gene>
    <name evidence="1" type="ORF">M1O15_29635</name>
</gene>
<dbReference type="Proteomes" id="UP001522868">
    <property type="component" value="Unassembled WGS sequence"/>
</dbReference>
<sequence length="78" mass="8178">MFARLDLMLVDEDRVPGAAGWGVPLHWDGEVSSLPAGYTDSLVRAVEGREQGRTPNTLVVCDAVVTPALQGRGLAGGC</sequence>
<evidence type="ECO:0008006" key="3">
    <source>
        <dbReference type="Google" id="ProtNLM"/>
    </source>
</evidence>
<proteinExistence type="predicted"/>
<reference evidence="1 2" key="1">
    <citation type="submission" date="2022-04" db="EMBL/GenBank/DDBJ databases">
        <title>Streptomyces sp. nov. LCR6-01 isolated from Lichen of Dirinaria sp.</title>
        <authorList>
            <person name="Kanchanasin P."/>
            <person name="Tanasupawat S."/>
            <person name="Phongsopitanun W."/>
        </authorList>
    </citation>
    <scope>NUCLEOTIDE SEQUENCE [LARGE SCALE GENOMIC DNA]</scope>
    <source>
        <strain evidence="1 2">LCR6-01</strain>
    </source>
</reference>